<dbReference type="PROSITE" id="PS51677">
    <property type="entry name" value="NODB"/>
    <property type="match status" value="1"/>
</dbReference>
<dbReference type="EMBL" id="BAAALF010000035">
    <property type="protein sequence ID" value="GAA1234366.1"/>
    <property type="molecule type" value="Genomic_DNA"/>
</dbReference>
<evidence type="ECO:0000313" key="5">
    <source>
        <dbReference type="Proteomes" id="UP001500037"/>
    </source>
</evidence>
<organism evidence="4 5">
    <name type="scientific">Kitasatospora nipponensis</name>
    <dbReference type="NCBI Taxonomy" id="258049"/>
    <lineage>
        <taxon>Bacteria</taxon>
        <taxon>Bacillati</taxon>
        <taxon>Actinomycetota</taxon>
        <taxon>Actinomycetes</taxon>
        <taxon>Kitasatosporales</taxon>
        <taxon>Streptomycetaceae</taxon>
        <taxon>Kitasatospora</taxon>
    </lineage>
</organism>
<evidence type="ECO:0000259" key="3">
    <source>
        <dbReference type="PROSITE" id="PS51677"/>
    </source>
</evidence>
<evidence type="ECO:0000313" key="4">
    <source>
        <dbReference type="EMBL" id="GAA1234366.1"/>
    </source>
</evidence>
<comment type="caution">
    <text evidence="4">The sequence shown here is derived from an EMBL/GenBank/DDBJ whole genome shotgun (WGS) entry which is preliminary data.</text>
</comment>
<protein>
    <recommendedName>
        <fullName evidence="3">NodB homology domain-containing protein</fullName>
    </recommendedName>
</protein>
<keyword evidence="2" id="KW-0378">Hydrolase</keyword>
<dbReference type="CDD" id="cd10917">
    <property type="entry name" value="CE4_NodB_like_6s_7s"/>
    <property type="match status" value="1"/>
</dbReference>
<dbReference type="SUPFAM" id="SSF88713">
    <property type="entry name" value="Glycoside hydrolase/deacetylase"/>
    <property type="match status" value="1"/>
</dbReference>
<sequence>MTAALTFDDGPSPRYTPQILALLRRFVDSATFFMIGANVEKYPDVARQVADEGHRLGNHTYSHPDLGKLSAARVRDEIQRTGDLIARATGTPPPTLFRAPGGYFTPASLAVCADLRLRPVSWSVDPQDWSNPGTDAIVRHVVAHTRTGSIVLEHDGCLTDRPIAPGGPADRSQTVAALAAYLPRLIDAGLHFATVAP</sequence>
<dbReference type="InterPro" id="IPR050248">
    <property type="entry name" value="Polysacc_deacetylase_ArnD"/>
</dbReference>
<dbReference type="PANTHER" id="PTHR10587:SF133">
    <property type="entry name" value="CHITIN DEACETYLASE 1-RELATED"/>
    <property type="match status" value="1"/>
</dbReference>
<keyword evidence="1" id="KW-0479">Metal-binding</keyword>
<proteinExistence type="predicted"/>
<dbReference type="Pfam" id="PF01522">
    <property type="entry name" value="Polysacc_deac_1"/>
    <property type="match status" value="1"/>
</dbReference>
<evidence type="ECO:0000256" key="2">
    <source>
        <dbReference type="ARBA" id="ARBA00022801"/>
    </source>
</evidence>
<dbReference type="InterPro" id="IPR011330">
    <property type="entry name" value="Glyco_hydro/deAcase_b/a-brl"/>
</dbReference>
<evidence type="ECO:0000256" key="1">
    <source>
        <dbReference type="ARBA" id="ARBA00022723"/>
    </source>
</evidence>
<reference evidence="4 5" key="1">
    <citation type="journal article" date="2019" name="Int. J. Syst. Evol. Microbiol.">
        <title>The Global Catalogue of Microorganisms (GCM) 10K type strain sequencing project: providing services to taxonomists for standard genome sequencing and annotation.</title>
        <authorList>
            <consortium name="The Broad Institute Genomics Platform"/>
            <consortium name="The Broad Institute Genome Sequencing Center for Infectious Disease"/>
            <person name="Wu L."/>
            <person name="Ma J."/>
        </authorList>
    </citation>
    <scope>NUCLEOTIDE SEQUENCE [LARGE SCALE GENOMIC DNA]</scope>
    <source>
        <strain evidence="4 5">JCM 13004</strain>
    </source>
</reference>
<dbReference type="PANTHER" id="PTHR10587">
    <property type="entry name" value="GLYCOSYL TRANSFERASE-RELATED"/>
    <property type="match status" value="1"/>
</dbReference>
<accession>A0ABN1W3X8</accession>
<dbReference type="Gene3D" id="3.20.20.370">
    <property type="entry name" value="Glycoside hydrolase/deacetylase"/>
    <property type="match status" value="1"/>
</dbReference>
<keyword evidence="5" id="KW-1185">Reference proteome</keyword>
<dbReference type="Proteomes" id="UP001500037">
    <property type="component" value="Unassembled WGS sequence"/>
</dbReference>
<feature type="domain" description="NodB homology" evidence="3">
    <location>
        <begin position="1"/>
        <end position="193"/>
    </location>
</feature>
<name>A0ABN1W3X8_9ACTN</name>
<dbReference type="InterPro" id="IPR002509">
    <property type="entry name" value="NODB_dom"/>
</dbReference>
<gene>
    <name evidence="4" type="ORF">GCM10009665_25730</name>
</gene>